<feature type="transmembrane region" description="Helical" evidence="1">
    <location>
        <begin position="6"/>
        <end position="26"/>
    </location>
</feature>
<gene>
    <name evidence="2" type="ORF">CHYS00102_LOCUS17627</name>
</gene>
<reference evidence="2" key="1">
    <citation type="submission" date="2021-01" db="EMBL/GenBank/DDBJ databases">
        <authorList>
            <person name="Corre E."/>
            <person name="Pelletier E."/>
            <person name="Niang G."/>
            <person name="Scheremetjew M."/>
            <person name="Finn R."/>
            <person name="Kale V."/>
            <person name="Holt S."/>
            <person name="Cochrane G."/>
            <person name="Meng A."/>
            <person name="Brown T."/>
            <person name="Cohen L."/>
        </authorList>
    </citation>
    <scope>NUCLEOTIDE SEQUENCE</scope>
    <source>
        <strain evidence="2">308</strain>
    </source>
</reference>
<protein>
    <submittedName>
        <fullName evidence="2">Uncharacterized protein</fullName>
    </submittedName>
</protein>
<organism evidence="2">
    <name type="scientific">Corethron hystrix</name>
    <dbReference type="NCBI Taxonomy" id="216773"/>
    <lineage>
        <taxon>Eukaryota</taxon>
        <taxon>Sar</taxon>
        <taxon>Stramenopiles</taxon>
        <taxon>Ochrophyta</taxon>
        <taxon>Bacillariophyta</taxon>
        <taxon>Coscinodiscophyceae</taxon>
        <taxon>Corethrophycidae</taxon>
        <taxon>Corethrales</taxon>
        <taxon>Corethraceae</taxon>
        <taxon>Corethron</taxon>
    </lineage>
</organism>
<feature type="transmembrane region" description="Helical" evidence="1">
    <location>
        <begin position="106"/>
        <end position="126"/>
    </location>
</feature>
<keyword evidence="1" id="KW-1133">Transmembrane helix</keyword>
<sequence length="170" mass="19319">MDYSNFSSLINFFLVAWVVDFLYFICGQCKLIWKSSADYEENRINDRSNVSTLFGALTNGFLCSICITSKIMCLALGVSIYNNVDGEVFREVLDYFSIELCSTMRFFVFFAAILFVIQVLLFIFTYSDCASTLEEESDEHLRVALLETKNATMEPEIFVLTGLPAESNSL</sequence>
<evidence type="ECO:0000313" key="2">
    <source>
        <dbReference type="EMBL" id="CAD8890422.1"/>
    </source>
</evidence>
<name>A0A7S1BMG2_9STRA</name>
<dbReference type="AlphaFoldDB" id="A0A7S1BMG2"/>
<accession>A0A7S1BMG2</accession>
<keyword evidence="1" id="KW-0472">Membrane</keyword>
<proteinExistence type="predicted"/>
<evidence type="ECO:0000256" key="1">
    <source>
        <dbReference type="SAM" id="Phobius"/>
    </source>
</evidence>
<dbReference type="EMBL" id="HBFR01024609">
    <property type="protein sequence ID" value="CAD8890422.1"/>
    <property type="molecule type" value="Transcribed_RNA"/>
</dbReference>
<keyword evidence="1" id="KW-0812">Transmembrane</keyword>